<dbReference type="EMBL" id="BPVZ01000001">
    <property type="protein sequence ID" value="GKU86975.1"/>
    <property type="molecule type" value="Genomic_DNA"/>
</dbReference>
<name>A0AAV5HJN7_9ROSI</name>
<protein>
    <submittedName>
        <fullName evidence="1">Uncharacterized protein</fullName>
    </submittedName>
</protein>
<keyword evidence="2" id="KW-1185">Reference proteome</keyword>
<gene>
    <name evidence="1" type="ORF">SLEP1_g1438</name>
</gene>
<comment type="caution">
    <text evidence="1">The sequence shown here is derived from an EMBL/GenBank/DDBJ whole genome shotgun (WGS) entry which is preliminary data.</text>
</comment>
<evidence type="ECO:0000313" key="2">
    <source>
        <dbReference type="Proteomes" id="UP001054252"/>
    </source>
</evidence>
<dbReference type="AlphaFoldDB" id="A0AAV5HJN7"/>
<organism evidence="1 2">
    <name type="scientific">Rubroshorea leprosula</name>
    <dbReference type="NCBI Taxonomy" id="152421"/>
    <lineage>
        <taxon>Eukaryota</taxon>
        <taxon>Viridiplantae</taxon>
        <taxon>Streptophyta</taxon>
        <taxon>Embryophyta</taxon>
        <taxon>Tracheophyta</taxon>
        <taxon>Spermatophyta</taxon>
        <taxon>Magnoliopsida</taxon>
        <taxon>eudicotyledons</taxon>
        <taxon>Gunneridae</taxon>
        <taxon>Pentapetalae</taxon>
        <taxon>rosids</taxon>
        <taxon>malvids</taxon>
        <taxon>Malvales</taxon>
        <taxon>Dipterocarpaceae</taxon>
        <taxon>Rubroshorea</taxon>
    </lineage>
</organism>
<evidence type="ECO:0000313" key="1">
    <source>
        <dbReference type="EMBL" id="GKU86975.1"/>
    </source>
</evidence>
<proteinExistence type="predicted"/>
<accession>A0AAV5HJN7</accession>
<sequence length="46" mass="5677">MASAILHGIKHRYRYLRFRHFSSWKVMICTDYGFQLEWINCWRSAP</sequence>
<dbReference type="Proteomes" id="UP001054252">
    <property type="component" value="Unassembled WGS sequence"/>
</dbReference>
<reference evidence="1 2" key="1">
    <citation type="journal article" date="2021" name="Commun. Biol.">
        <title>The genome of Shorea leprosula (Dipterocarpaceae) highlights the ecological relevance of drought in aseasonal tropical rainforests.</title>
        <authorList>
            <person name="Ng K.K.S."/>
            <person name="Kobayashi M.J."/>
            <person name="Fawcett J.A."/>
            <person name="Hatakeyama M."/>
            <person name="Paape T."/>
            <person name="Ng C.H."/>
            <person name="Ang C.C."/>
            <person name="Tnah L.H."/>
            <person name="Lee C.T."/>
            <person name="Nishiyama T."/>
            <person name="Sese J."/>
            <person name="O'Brien M.J."/>
            <person name="Copetti D."/>
            <person name="Mohd Noor M.I."/>
            <person name="Ong R.C."/>
            <person name="Putra M."/>
            <person name="Sireger I.Z."/>
            <person name="Indrioko S."/>
            <person name="Kosugi Y."/>
            <person name="Izuno A."/>
            <person name="Isagi Y."/>
            <person name="Lee S.L."/>
            <person name="Shimizu K.K."/>
        </authorList>
    </citation>
    <scope>NUCLEOTIDE SEQUENCE [LARGE SCALE GENOMIC DNA]</scope>
    <source>
        <strain evidence="1">214</strain>
    </source>
</reference>